<accession>A0A0W0F094</accession>
<protein>
    <recommendedName>
        <fullName evidence="3">Xylanolytic transcriptional activator regulatory domain-containing protein</fullName>
    </recommendedName>
</protein>
<keyword evidence="1" id="KW-0539">Nucleus</keyword>
<dbReference type="InterPro" id="IPR050987">
    <property type="entry name" value="AtrR-like"/>
</dbReference>
<feature type="compositionally biased region" description="Basic and acidic residues" evidence="2">
    <location>
        <begin position="571"/>
        <end position="586"/>
    </location>
</feature>
<dbReference type="SMART" id="SM00906">
    <property type="entry name" value="Fungal_trans"/>
    <property type="match status" value="1"/>
</dbReference>
<evidence type="ECO:0000256" key="1">
    <source>
        <dbReference type="ARBA" id="ARBA00023242"/>
    </source>
</evidence>
<feature type="domain" description="Xylanolytic transcriptional activator regulatory" evidence="3">
    <location>
        <begin position="271"/>
        <end position="343"/>
    </location>
</feature>
<dbReference type="GO" id="GO:0003677">
    <property type="term" value="F:DNA binding"/>
    <property type="evidence" value="ECO:0007669"/>
    <property type="project" value="InterPro"/>
</dbReference>
<feature type="region of interest" description="Disordered" evidence="2">
    <location>
        <begin position="1"/>
        <end position="27"/>
    </location>
</feature>
<dbReference type="PANTHER" id="PTHR46910:SF38">
    <property type="entry name" value="ZN(2)-C6 FUNGAL-TYPE DOMAIN-CONTAINING PROTEIN"/>
    <property type="match status" value="1"/>
</dbReference>
<evidence type="ECO:0000256" key="2">
    <source>
        <dbReference type="SAM" id="MobiDB-lite"/>
    </source>
</evidence>
<proteinExistence type="predicted"/>
<dbReference type="GO" id="GO:0008270">
    <property type="term" value="F:zinc ion binding"/>
    <property type="evidence" value="ECO:0007669"/>
    <property type="project" value="InterPro"/>
</dbReference>
<evidence type="ECO:0000259" key="3">
    <source>
        <dbReference type="SMART" id="SM00906"/>
    </source>
</evidence>
<dbReference type="GO" id="GO:0003700">
    <property type="term" value="F:DNA-binding transcription factor activity"/>
    <property type="evidence" value="ECO:0007669"/>
    <property type="project" value="InterPro"/>
</dbReference>
<evidence type="ECO:0000313" key="5">
    <source>
        <dbReference type="Proteomes" id="UP000054988"/>
    </source>
</evidence>
<sequence length="824" mass="92180">MPDDDFRRELGSFSSNHDSWSAPKREVIDPPIPQAREIPSVPADIALDVIRKWDTAPAETKENIEAKHEEDEHLVLSDNVKRLAISPEQSRFFGKSSGIMLIQTAIDLKEEYTKNVLNRPFLPDLRRPEYWKCNLRRPEFWEPASWERTVTHIPRFRYTFPEEDLMSDLVDLYFKNINIFMPLLHRPTFERNIAEKLHLENDMFGAVLLLVCANGSRYSDDPRVLLDGVDNWLSCGWKWFDQVQLVRNSLLSPPTLYDLQFYCGSSAPHACWTMVGMGIRLAQDIGAHRRQISPITTIEGELMKRAFWALVCMDRVISAGLGRPCAIQDEDFDLDMPAECDDEYWEHPDPEMAFKQPPGRPSYVSAFISYLKLMRLLAIALRTIYCINKSKMVHGFAGPQWEQRIVAELDSALNQWVDSVPEHLRWDPNREDEVFFNQSVVLYTQYYLLQILIHRPFIPSPKRPSPLSFPSLAICTNAARSCCHIVDTQRKRKGFLLPMNQGAVFHAGIVLLLNIWGGKRSGLSTDPNREMADVHKCMQVLQTCEKRWHSCGRLWDILYELASVGELPLPKSREGGQNKRDRDSDSPRSASGSVCGSSPGLMATEVGERSIAGSKRAMKSSASTASTASPASTSSPSAEPPNQQLFSLPMYSDELGRLPLHGQLHYTSHGSRTAGAMDDATGASGGYWFTSQEPPQISQTNMAATTIGGGSRGMNPPMGTLHDLSLPAGYPAFADAEFFNQLTSMTSMTWPSGRNAMAGGNGSGYMGTDANGAMLLSPYQDTQDLSSSDMNAMWPPASSSYGMNDLGTYLTDIHAMHNTQMPQS</sequence>
<dbReference type="CDD" id="cd12148">
    <property type="entry name" value="fungal_TF_MHR"/>
    <property type="match status" value="1"/>
</dbReference>
<dbReference type="Proteomes" id="UP000054988">
    <property type="component" value="Unassembled WGS sequence"/>
</dbReference>
<evidence type="ECO:0000313" key="4">
    <source>
        <dbReference type="EMBL" id="KTB29634.1"/>
    </source>
</evidence>
<comment type="caution">
    <text evidence="4">The sequence shown here is derived from an EMBL/GenBank/DDBJ whole genome shotgun (WGS) entry which is preliminary data.</text>
</comment>
<dbReference type="InterPro" id="IPR007219">
    <property type="entry name" value="XnlR_reg_dom"/>
</dbReference>
<dbReference type="Pfam" id="PF04082">
    <property type="entry name" value="Fungal_trans"/>
    <property type="match status" value="1"/>
</dbReference>
<name>A0A0W0F094_MONRR</name>
<reference evidence="4 5" key="1">
    <citation type="submission" date="2015-12" db="EMBL/GenBank/DDBJ databases">
        <title>Draft genome sequence of Moniliophthora roreri, the causal agent of frosty pod rot of cacao.</title>
        <authorList>
            <person name="Aime M.C."/>
            <person name="Diaz-Valderrama J.R."/>
            <person name="Kijpornyongpan T."/>
            <person name="Phillips-Mora W."/>
        </authorList>
    </citation>
    <scope>NUCLEOTIDE SEQUENCE [LARGE SCALE GENOMIC DNA]</scope>
    <source>
        <strain evidence="4 5">MCA 2952</strain>
    </source>
</reference>
<gene>
    <name evidence="4" type="ORF">WG66_17786</name>
</gene>
<dbReference type="eggNOG" id="ENOG502QSY2">
    <property type="taxonomic scope" value="Eukaryota"/>
</dbReference>
<dbReference type="AlphaFoldDB" id="A0A0W0F094"/>
<dbReference type="EMBL" id="LATX01002424">
    <property type="protein sequence ID" value="KTB29634.1"/>
    <property type="molecule type" value="Genomic_DNA"/>
</dbReference>
<organism evidence="4 5">
    <name type="scientific">Moniliophthora roreri</name>
    <name type="common">Frosty pod rot fungus</name>
    <name type="synonym">Monilia roreri</name>
    <dbReference type="NCBI Taxonomy" id="221103"/>
    <lineage>
        <taxon>Eukaryota</taxon>
        <taxon>Fungi</taxon>
        <taxon>Dikarya</taxon>
        <taxon>Basidiomycota</taxon>
        <taxon>Agaricomycotina</taxon>
        <taxon>Agaricomycetes</taxon>
        <taxon>Agaricomycetidae</taxon>
        <taxon>Agaricales</taxon>
        <taxon>Marasmiineae</taxon>
        <taxon>Marasmiaceae</taxon>
        <taxon>Moniliophthora</taxon>
    </lineage>
</organism>
<dbReference type="GO" id="GO:0006351">
    <property type="term" value="P:DNA-templated transcription"/>
    <property type="evidence" value="ECO:0007669"/>
    <property type="project" value="InterPro"/>
</dbReference>
<feature type="compositionally biased region" description="Basic and acidic residues" evidence="2">
    <location>
        <begin position="1"/>
        <end position="10"/>
    </location>
</feature>
<feature type="compositionally biased region" description="Low complexity" evidence="2">
    <location>
        <begin position="620"/>
        <end position="637"/>
    </location>
</feature>
<dbReference type="PANTHER" id="PTHR46910">
    <property type="entry name" value="TRANSCRIPTION FACTOR PDR1"/>
    <property type="match status" value="1"/>
</dbReference>
<feature type="region of interest" description="Disordered" evidence="2">
    <location>
        <begin position="569"/>
        <end position="645"/>
    </location>
</feature>